<name>A0ABM6QIX7_BACCL</name>
<sequence>MVHLLMYKFFWINESFRRCSEKKEAVSVLFYHMRLQTVKKRGDHFLLGAMMPQSWRTDAAITGAGGRGRLWYNEKASVSSKTRK</sequence>
<proteinExistence type="predicted"/>
<organism evidence="1 2">
    <name type="scientific">Bacillus caldolyticus</name>
    <dbReference type="NCBI Taxonomy" id="1394"/>
    <lineage>
        <taxon>Bacteria</taxon>
        <taxon>Bacillati</taxon>
        <taxon>Bacillota</taxon>
        <taxon>Bacilli</taxon>
        <taxon>Bacillales</taxon>
        <taxon>Anoxybacillaceae</taxon>
        <taxon>Geobacillus</taxon>
        <taxon>Geobacillus thermoleovorans group</taxon>
    </lineage>
</organism>
<evidence type="ECO:0000313" key="2">
    <source>
        <dbReference type="Proteomes" id="UP000265462"/>
    </source>
</evidence>
<dbReference type="EMBL" id="CP025074">
    <property type="protein sequence ID" value="AUI35347.1"/>
    <property type="molecule type" value="Genomic_DNA"/>
</dbReference>
<dbReference type="Proteomes" id="UP000265462">
    <property type="component" value="Chromosome"/>
</dbReference>
<keyword evidence="2" id="KW-1185">Reference proteome</keyword>
<reference evidence="1 2" key="1">
    <citation type="submission" date="2018-02" db="EMBL/GenBank/DDBJ databases">
        <title>Complete genome and methylome analysis of Bacillus caldolyticus.</title>
        <authorList>
            <person name="Fomenkov A.I."/>
            <person name="Mersha F."/>
            <person name="Vincze T."/>
            <person name="Roberts R.J."/>
        </authorList>
    </citation>
    <scope>NUCLEOTIDE SEQUENCE [LARGE SCALE GENOMIC DNA]</scope>
    <source>
        <strain evidence="1 2">NEB414</strain>
    </source>
</reference>
<accession>A0ABM6QIX7</accession>
<protein>
    <submittedName>
        <fullName evidence="1">Uncharacterized protein</fullName>
    </submittedName>
</protein>
<evidence type="ECO:0000313" key="1">
    <source>
        <dbReference type="EMBL" id="AUI35347.1"/>
    </source>
</evidence>
<gene>
    <name evidence="1" type="ORF">CWI35_01395</name>
</gene>